<organism evidence="3 4">
    <name type="scientific">Penicillium steckii</name>
    <dbReference type="NCBI Taxonomy" id="303698"/>
    <lineage>
        <taxon>Eukaryota</taxon>
        <taxon>Fungi</taxon>
        <taxon>Dikarya</taxon>
        <taxon>Ascomycota</taxon>
        <taxon>Pezizomycotina</taxon>
        <taxon>Eurotiomycetes</taxon>
        <taxon>Eurotiomycetidae</taxon>
        <taxon>Eurotiales</taxon>
        <taxon>Aspergillaceae</taxon>
        <taxon>Penicillium</taxon>
    </lineage>
</organism>
<evidence type="ECO:0000256" key="1">
    <source>
        <dbReference type="SAM" id="MobiDB-lite"/>
    </source>
</evidence>
<dbReference type="Proteomes" id="UP000191285">
    <property type="component" value="Unassembled WGS sequence"/>
</dbReference>
<protein>
    <recommendedName>
        <fullName evidence="2">C2H2-type domain-containing protein</fullName>
    </recommendedName>
</protein>
<sequence length="530" mass="58785">MEDPQMTWQNSNDALQGIMVGPDTHPSTLTMGDSTSNPLLDIHLNTVTDLGSLEAQHSSTQSFLNPWSSSTDSQNYYYPNYTSRMTSAQDAWNPLQVTGVPNPPPSTGMHHLNVSPGGGDAENPFHKPHYRTPSDSGSQYMGSLMSGDSGYGSNHGAAQSVVASSYGIDSSPHLSAKEHGFGEALALYDRAQMGSGQMFARDTGDAASLSFEPVKCDHPSCPWVGKCPSDKRKHEARHRKLFKCDEPNCPRKEGFGTINDLARHKKCVHNKEPERGPKMLYLCFGMNCPRSNKHWPRLDNFKQHLSRMHHDEDADALLKRSMDWYESETGHRGQKIEDTSSQEDSFSDMQQDIVSTHSGEMEVDLIDSSHCSFESGDFPPSSQGPTPNSVHNNSSLRETPSNQSSQFRLGSLGLSPSLTNDTRDITVERNNLNAESLVADAADNLITAMTKKMNNRTRRPSQNSDEGIDLEENPNLSQPQRQMLQKVLLAALERLSDESSTAVSEPSDDKQDWFQCEICSKKTRLRCEMK</sequence>
<dbReference type="OrthoDB" id="6077919at2759"/>
<feature type="region of interest" description="Disordered" evidence="1">
    <location>
        <begin position="454"/>
        <end position="474"/>
    </location>
</feature>
<feature type="region of interest" description="Disordered" evidence="1">
    <location>
        <begin position="328"/>
        <end position="348"/>
    </location>
</feature>
<feature type="domain" description="C2H2-type" evidence="2">
    <location>
        <begin position="281"/>
        <end position="309"/>
    </location>
</feature>
<feature type="domain" description="C2H2-type" evidence="2">
    <location>
        <begin position="242"/>
        <end position="269"/>
    </location>
</feature>
<dbReference type="InterPro" id="IPR013087">
    <property type="entry name" value="Znf_C2H2_type"/>
</dbReference>
<dbReference type="AlphaFoldDB" id="A0A1V6U3C5"/>
<dbReference type="EMBL" id="MLKD01000001">
    <property type="protein sequence ID" value="OQE32343.1"/>
    <property type="molecule type" value="Genomic_DNA"/>
</dbReference>
<gene>
    <name evidence="3" type="ORF">PENSTE_c001G07365</name>
</gene>
<accession>A0A1V6U3C5</accession>
<proteinExistence type="predicted"/>
<evidence type="ECO:0000259" key="2">
    <source>
        <dbReference type="SMART" id="SM00355"/>
    </source>
</evidence>
<name>A0A1V6U3C5_9EURO</name>
<dbReference type="SMART" id="SM00355">
    <property type="entry name" value="ZnF_C2H2"/>
    <property type="match status" value="3"/>
</dbReference>
<dbReference type="STRING" id="303698.A0A1V6U3C5"/>
<feature type="compositionally biased region" description="Basic and acidic residues" evidence="1">
    <location>
        <begin position="328"/>
        <end position="338"/>
    </location>
</feature>
<feature type="region of interest" description="Disordered" evidence="1">
    <location>
        <begin position="370"/>
        <end position="420"/>
    </location>
</feature>
<feature type="domain" description="C2H2-type" evidence="2">
    <location>
        <begin position="214"/>
        <end position="238"/>
    </location>
</feature>
<feature type="compositionally biased region" description="Polar residues" evidence="1">
    <location>
        <begin position="380"/>
        <end position="420"/>
    </location>
</feature>
<reference evidence="4" key="1">
    <citation type="journal article" date="2017" name="Nat. Microbiol.">
        <title>Global analysis of biosynthetic gene clusters reveals vast potential of secondary metabolite production in Penicillium species.</title>
        <authorList>
            <person name="Nielsen J.C."/>
            <person name="Grijseels S."/>
            <person name="Prigent S."/>
            <person name="Ji B."/>
            <person name="Dainat J."/>
            <person name="Nielsen K.F."/>
            <person name="Frisvad J.C."/>
            <person name="Workman M."/>
            <person name="Nielsen J."/>
        </authorList>
    </citation>
    <scope>NUCLEOTIDE SEQUENCE [LARGE SCALE GENOMIC DNA]</scope>
    <source>
        <strain evidence="4">IBT 24891</strain>
    </source>
</reference>
<keyword evidence="4" id="KW-1185">Reference proteome</keyword>
<comment type="caution">
    <text evidence="3">The sequence shown here is derived from an EMBL/GenBank/DDBJ whole genome shotgun (WGS) entry which is preliminary data.</text>
</comment>
<evidence type="ECO:0000313" key="3">
    <source>
        <dbReference type="EMBL" id="OQE32343.1"/>
    </source>
</evidence>
<evidence type="ECO:0000313" key="4">
    <source>
        <dbReference type="Proteomes" id="UP000191285"/>
    </source>
</evidence>